<feature type="domain" description="HTH araC/xylS-type" evidence="4">
    <location>
        <begin position="150"/>
        <end position="248"/>
    </location>
</feature>
<dbReference type="SMART" id="SM00342">
    <property type="entry name" value="HTH_ARAC"/>
    <property type="match status" value="1"/>
</dbReference>
<evidence type="ECO:0000256" key="3">
    <source>
        <dbReference type="ARBA" id="ARBA00023163"/>
    </source>
</evidence>
<accession>A0A8B6X2W5</accession>
<evidence type="ECO:0000313" key="6">
    <source>
        <dbReference type="RefSeq" id="WP_028311048.1"/>
    </source>
</evidence>
<evidence type="ECO:0000256" key="1">
    <source>
        <dbReference type="ARBA" id="ARBA00023015"/>
    </source>
</evidence>
<dbReference type="Gene3D" id="2.60.120.10">
    <property type="entry name" value="Jelly Rolls"/>
    <property type="match status" value="1"/>
</dbReference>
<name>A0A8B6X2W5_9BURK</name>
<keyword evidence="5" id="KW-1185">Reference proteome</keyword>
<keyword evidence="1" id="KW-0805">Transcription regulation</keyword>
<evidence type="ECO:0000256" key="2">
    <source>
        <dbReference type="ARBA" id="ARBA00023125"/>
    </source>
</evidence>
<evidence type="ECO:0000259" key="4">
    <source>
        <dbReference type="PROSITE" id="PS01124"/>
    </source>
</evidence>
<dbReference type="Pfam" id="PF12833">
    <property type="entry name" value="HTH_18"/>
    <property type="match status" value="1"/>
</dbReference>
<dbReference type="Gene3D" id="1.10.10.60">
    <property type="entry name" value="Homeodomain-like"/>
    <property type="match status" value="1"/>
</dbReference>
<dbReference type="InterPro" id="IPR009057">
    <property type="entry name" value="Homeodomain-like_sf"/>
</dbReference>
<protein>
    <submittedName>
        <fullName evidence="6">Helix-turn-helix domain-containing protein</fullName>
    </submittedName>
</protein>
<dbReference type="AlphaFoldDB" id="A0A8B6X2W5"/>
<dbReference type="PANTHER" id="PTHR46796">
    <property type="entry name" value="HTH-TYPE TRANSCRIPTIONAL ACTIVATOR RHAS-RELATED"/>
    <property type="match status" value="1"/>
</dbReference>
<dbReference type="InterPro" id="IPR050204">
    <property type="entry name" value="AraC_XylS_family_regulators"/>
</dbReference>
<dbReference type="PANTHER" id="PTHR46796:SF10">
    <property type="entry name" value="TRANSCRIPTIONAL ACTIVATOR FEAR"/>
    <property type="match status" value="1"/>
</dbReference>
<sequence length="251" mass="27852">MFDTRLTQLAPSAANHAHGYHQLVMAVDGRAEFEVNGRGGEVCRVRACLVPGDAEHQFAGVGSNRMLIIDLDGKDARPEDEALLDQLFSAPRYPALDPDFQRLLMQAGAELHRHGDDPWLARGLGHVLLRALHLRMRDGRPAPARQLDLGRIDAYIEQHLDRGIAVAELAGVACLSLSHFHAQFKDSAGMTPHQYVLRHRLDRAARLLRDSDLPLVRIAEDCGFSSQSALTTAMRQQLGLTPRRLRQARGE</sequence>
<dbReference type="InterPro" id="IPR014710">
    <property type="entry name" value="RmlC-like_jellyroll"/>
</dbReference>
<reference evidence="6" key="1">
    <citation type="submission" date="2025-08" db="UniProtKB">
        <authorList>
            <consortium name="RefSeq"/>
        </authorList>
    </citation>
    <scope>IDENTIFICATION</scope>
</reference>
<dbReference type="GO" id="GO:0003700">
    <property type="term" value="F:DNA-binding transcription factor activity"/>
    <property type="evidence" value="ECO:0007669"/>
    <property type="project" value="InterPro"/>
</dbReference>
<keyword evidence="2" id="KW-0238">DNA-binding</keyword>
<dbReference type="GO" id="GO:0043565">
    <property type="term" value="F:sequence-specific DNA binding"/>
    <property type="evidence" value="ECO:0007669"/>
    <property type="project" value="InterPro"/>
</dbReference>
<dbReference type="OrthoDB" id="9816344at2"/>
<keyword evidence="3" id="KW-0804">Transcription</keyword>
<proteinExistence type="predicted"/>
<organism evidence="5 6">
    <name type="scientific">Derxia gummosa DSM 723</name>
    <dbReference type="NCBI Taxonomy" id="1121388"/>
    <lineage>
        <taxon>Bacteria</taxon>
        <taxon>Pseudomonadati</taxon>
        <taxon>Pseudomonadota</taxon>
        <taxon>Betaproteobacteria</taxon>
        <taxon>Burkholderiales</taxon>
        <taxon>Alcaligenaceae</taxon>
        <taxon>Derxia</taxon>
    </lineage>
</organism>
<dbReference type="SUPFAM" id="SSF51182">
    <property type="entry name" value="RmlC-like cupins"/>
    <property type="match status" value="1"/>
</dbReference>
<dbReference type="Proteomes" id="UP000675920">
    <property type="component" value="Unplaced"/>
</dbReference>
<dbReference type="InterPro" id="IPR018060">
    <property type="entry name" value="HTH_AraC"/>
</dbReference>
<dbReference type="SUPFAM" id="SSF46689">
    <property type="entry name" value="Homeodomain-like"/>
    <property type="match status" value="2"/>
</dbReference>
<dbReference type="RefSeq" id="WP_028311048.1">
    <property type="nucleotide sequence ID" value="NZ_AXWS01000008.1"/>
</dbReference>
<dbReference type="InterPro" id="IPR011051">
    <property type="entry name" value="RmlC_Cupin_sf"/>
</dbReference>
<dbReference type="PROSITE" id="PS01124">
    <property type="entry name" value="HTH_ARAC_FAMILY_2"/>
    <property type="match status" value="1"/>
</dbReference>
<evidence type="ECO:0000313" key="5">
    <source>
        <dbReference type="Proteomes" id="UP000675920"/>
    </source>
</evidence>